<accession>A0ACC2LVT8</accession>
<proteinExistence type="predicted"/>
<sequence length="127" mass="14634">MEGPFILLVHPQYYYPDPYVQTKSIAGELNEVIHYASMLDNGNFVLYSSDSKIIWQSFNNPTDTISVGQSLILRLEWDLSCSRQDLLSSSVSTTNHTIGRFKLTLNRDYGLSLNRDDDDSSFYWRLL</sequence>
<gene>
    <name evidence="1" type="ORF">MRB53_011488</name>
</gene>
<protein>
    <submittedName>
        <fullName evidence="1">Uncharacterized protein</fullName>
    </submittedName>
</protein>
<keyword evidence="2" id="KW-1185">Reference proteome</keyword>
<evidence type="ECO:0000313" key="1">
    <source>
        <dbReference type="EMBL" id="KAJ8637221.1"/>
    </source>
</evidence>
<dbReference type="EMBL" id="CM056811">
    <property type="protein sequence ID" value="KAJ8637221.1"/>
    <property type="molecule type" value="Genomic_DNA"/>
</dbReference>
<comment type="caution">
    <text evidence="1">The sequence shown here is derived from an EMBL/GenBank/DDBJ whole genome shotgun (WGS) entry which is preliminary data.</text>
</comment>
<evidence type="ECO:0000313" key="2">
    <source>
        <dbReference type="Proteomes" id="UP001234297"/>
    </source>
</evidence>
<reference evidence="1 2" key="1">
    <citation type="journal article" date="2022" name="Hortic Res">
        <title>A haplotype resolved chromosomal level avocado genome allows analysis of novel avocado genes.</title>
        <authorList>
            <person name="Nath O."/>
            <person name="Fletcher S.J."/>
            <person name="Hayward A."/>
            <person name="Shaw L.M."/>
            <person name="Masouleh A.K."/>
            <person name="Furtado A."/>
            <person name="Henry R.J."/>
            <person name="Mitter N."/>
        </authorList>
    </citation>
    <scope>NUCLEOTIDE SEQUENCE [LARGE SCALE GENOMIC DNA]</scope>
    <source>
        <strain evidence="2">cv. Hass</strain>
    </source>
</reference>
<name>A0ACC2LVT8_PERAE</name>
<dbReference type="Proteomes" id="UP001234297">
    <property type="component" value="Chromosome 3"/>
</dbReference>
<organism evidence="1 2">
    <name type="scientific">Persea americana</name>
    <name type="common">Avocado</name>
    <dbReference type="NCBI Taxonomy" id="3435"/>
    <lineage>
        <taxon>Eukaryota</taxon>
        <taxon>Viridiplantae</taxon>
        <taxon>Streptophyta</taxon>
        <taxon>Embryophyta</taxon>
        <taxon>Tracheophyta</taxon>
        <taxon>Spermatophyta</taxon>
        <taxon>Magnoliopsida</taxon>
        <taxon>Magnoliidae</taxon>
        <taxon>Laurales</taxon>
        <taxon>Lauraceae</taxon>
        <taxon>Persea</taxon>
    </lineage>
</organism>